<sequence>MILGIDAGSRTLAEAEHLLHTVARALGLPPDAIGCTHFVPAAGDREPHVACSLELPDDAADPVPPEGVSWALGARRGGPLAEGTALAAREHAARDGGRAVTYPGRERLTGVLTVADLLAGSAIERVTVLASPGPPDPGTEVATAGHVRPVWRDGVLTLPVMPAVGGRLAPAEVPHPTPCCADHG</sequence>
<comment type="caution">
    <text evidence="1">The sequence shown here is derived from an EMBL/GenBank/DDBJ whole genome shotgun (WGS) entry which is preliminary data.</text>
</comment>
<organism evidence="1 2">
    <name type="scientific">Actinomadura luzonensis</name>
    <dbReference type="NCBI Taxonomy" id="2805427"/>
    <lineage>
        <taxon>Bacteria</taxon>
        <taxon>Bacillati</taxon>
        <taxon>Actinomycetota</taxon>
        <taxon>Actinomycetes</taxon>
        <taxon>Streptosporangiales</taxon>
        <taxon>Thermomonosporaceae</taxon>
        <taxon>Actinomadura</taxon>
    </lineage>
</organism>
<evidence type="ECO:0000313" key="1">
    <source>
        <dbReference type="EMBL" id="MCK2216488.1"/>
    </source>
</evidence>
<accession>A0ABT0FVX8</accession>
<gene>
    <name evidence="1" type="ORF">MF672_022170</name>
</gene>
<evidence type="ECO:0000313" key="2">
    <source>
        <dbReference type="Proteomes" id="UP001317259"/>
    </source>
</evidence>
<keyword evidence="2" id="KW-1185">Reference proteome</keyword>
<reference evidence="1 2" key="1">
    <citation type="submission" date="2022-04" db="EMBL/GenBank/DDBJ databases">
        <title>Genome draft of Actinomadura sp. ATCC 31491.</title>
        <authorList>
            <person name="Shi X."/>
            <person name="Du Y."/>
        </authorList>
    </citation>
    <scope>NUCLEOTIDE SEQUENCE [LARGE SCALE GENOMIC DNA]</scope>
    <source>
        <strain evidence="1 2">ATCC 31491</strain>
    </source>
</reference>
<dbReference type="RefSeq" id="WP_242377931.1">
    <property type="nucleotide sequence ID" value="NZ_JAKRKC020000001.1"/>
</dbReference>
<dbReference type="Proteomes" id="UP001317259">
    <property type="component" value="Unassembled WGS sequence"/>
</dbReference>
<name>A0ABT0FVX8_9ACTN</name>
<dbReference type="EMBL" id="JAKRKC020000001">
    <property type="protein sequence ID" value="MCK2216488.1"/>
    <property type="molecule type" value="Genomic_DNA"/>
</dbReference>
<proteinExistence type="predicted"/>
<evidence type="ECO:0008006" key="3">
    <source>
        <dbReference type="Google" id="ProtNLM"/>
    </source>
</evidence>
<protein>
    <recommendedName>
        <fullName evidence="3">CBS domain-containing protein</fullName>
    </recommendedName>
</protein>